<evidence type="ECO:0000313" key="2">
    <source>
        <dbReference type="EMBL" id="EFN64174.1"/>
    </source>
</evidence>
<dbReference type="Proteomes" id="UP000000311">
    <property type="component" value="Unassembled WGS sequence"/>
</dbReference>
<dbReference type="InterPro" id="IPR005135">
    <property type="entry name" value="Endo/exonuclease/phosphatase"/>
</dbReference>
<dbReference type="AlphaFoldDB" id="E2AQW4"/>
<organism evidence="3">
    <name type="scientific">Camponotus floridanus</name>
    <name type="common">Florida carpenter ant</name>
    <dbReference type="NCBI Taxonomy" id="104421"/>
    <lineage>
        <taxon>Eukaryota</taxon>
        <taxon>Metazoa</taxon>
        <taxon>Ecdysozoa</taxon>
        <taxon>Arthropoda</taxon>
        <taxon>Hexapoda</taxon>
        <taxon>Insecta</taxon>
        <taxon>Pterygota</taxon>
        <taxon>Neoptera</taxon>
        <taxon>Endopterygota</taxon>
        <taxon>Hymenoptera</taxon>
        <taxon>Apocrita</taxon>
        <taxon>Aculeata</taxon>
        <taxon>Formicoidea</taxon>
        <taxon>Formicidae</taxon>
        <taxon>Formicinae</taxon>
        <taxon>Camponotus</taxon>
    </lineage>
</organism>
<dbReference type="InterPro" id="IPR036691">
    <property type="entry name" value="Endo/exonu/phosph_ase_sf"/>
</dbReference>
<accession>E2AQW4</accession>
<protein>
    <recommendedName>
        <fullName evidence="1">Endonuclease/exonuclease/phosphatase domain-containing protein</fullName>
    </recommendedName>
</protein>
<dbReference type="InParanoid" id="E2AQW4"/>
<evidence type="ECO:0000259" key="1">
    <source>
        <dbReference type="Pfam" id="PF14529"/>
    </source>
</evidence>
<dbReference type="Gene3D" id="3.60.10.10">
    <property type="entry name" value="Endonuclease/exonuclease/phosphatase"/>
    <property type="match status" value="1"/>
</dbReference>
<proteinExistence type="predicted"/>
<dbReference type="EMBL" id="GL441842">
    <property type="protein sequence ID" value="EFN64174.1"/>
    <property type="molecule type" value="Genomic_DNA"/>
</dbReference>
<sequence>VLIMVSSNLKYSLIENILDCQGNLEACGIELFLKQDRMSIISVYRPPTASRINSRMWQNFFANFHGKVFIGEDFNLPSDQIIPLEKGILDLDIIVLNDDSRTFWDAERDHWSKLDLSLASSSLGIKTSWLVNQDSWGSDHFRIFINMNISVTPKSKVRRSPKLYSSKTDWAVFSE</sequence>
<dbReference type="Pfam" id="PF14529">
    <property type="entry name" value="Exo_endo_phos_2"/>
    <property type="match status" value="1"/>
</dbReference>
<gene>
    <name evidence="2" type="ORF">EAG_00662</name>
</gene>
<dbReference type="SUPFAM" id="SSF56219">
    <property type="entry name" value="DNase I-like"/>
    <property type="match status" value="1"/>
</dbReference>
<keyword evidence="3" id="KW-1185">Reference proteome</keyword>
<feature type="domain" description="Endonuclease/exonuclease/phosphatase" evidence="1">
    <location>
        <begin position="39"/>
        <end position="143"/>
    </location>
</feature>
<dbReference type="GO" id="GO:0003824">
    <property type="term" value="F:catalytic activity"/>
    <property type="evidence" value="ECO:0007669"/>
    <property type="project" value="InterPro"/>
</dbReference>
<dbReference type="OrthoDB" id="7555182at2759"/>
<reference evidence="2 3" key="1">
    <citation type="journal article" date="2010" name="Science">
        <title>Genomic comparison of the ants Camponotus floridanus and Harpegnathos saltator.</title>
        <authorList>
            <person name="Bonasio R."/>
            <person name="Zhang G."/>
            <person name="Ye C."/>
            <person name="Mutti N.S."/>
            <person name="Fang X."/>
            <person name="Qin N."/>
            <person name="Donahue G."/>
            <person name="Yang P."/>
            <person name="Li Q."/>
            <person name="Li C."/>
            <person name="Zhang P."/>
            <person name="Huang Z."/>
            <person name="Berger S.L."/>
            <person name="Reinberg D."/>
            <person name="Wang J."/>
            <person name="Liebig J."/>
        </authorList>
    </citation>
    <scope>NUCLEOTIDE SEQUENCE [LARGE SCALE GENOMIC DNA]</scope>
    <source>
        <strain evidence="3">C129</strain>
    </source>
</reference>
<evidence type="ECO:0000313" key="3">
    <source>
        <dbReference type="Proteomes" id="UP000000311"/>
    </source>
</evidence>
<name>E2AQW4_CAMFO</name>
<feature type="non-terminal residue" evidence="2">
    <location>
        <position position="1"/>
    </location>
</feature>
<feature type="non-terminal residue" evidence="2">
    <location>
        <position position="175"/>
    </location>
</feature>